<evidence type="ECO:0000313" key="1">
    <source>
        <dbReference type="EMBL" id="EAT77354.1"/>
    </source>
</evidence>
<name>Q0TYZ6_PHANO</name>
<protein>
    <submittedName>
        <fullName evidence="1">Uncharacterized protein</fullName>
    </submittedName>
</protein>
<organism evidence="1 2">
    <name type="scientific">Phaeosphaeria nodorum (strain SN15 / ATCC MYA-4574 / FGSC 10173)</name>
    <name type="common">Glume blotch fungus</name>
    <name type="synonym">Parastagonospora nodorum</name>
    <dbReference type="NCBI Taxonomy" id="321614"/>
    <lineage>
        <taxon>Eukaryota</taxon>
        <taxon>Fungi</taxon>
        <taxon>Dikarya</taxon>
        <taxon>Ascomycota</taxon>
        <taxon>Pezizomycotina</taxon>
        <taxon>Dothideomycetes</taxon>
        <taxon>Pleosporomycetidae</taxon>
        <taxon>Pleosporales</taxon>
        <taxon>Pleosporineae</taxon>
        <taxon>Phaeosphaeriaceae</taxon>
        <taxon>Parastagonospora</taxon>
    </lineage>
</organism>
<dbReference type="Proteomes" id="UP000001055">
    <property type="component" value="Unassembled WGS sequence"/>
</dbReference>
<dbReference type="RefSeq" id="XP_001805291.1">
    <property type="nucleotide sequence ID" value="XM_001805239.1"/>
</dbReference>
<dbReference type="KEGG" id="pno:SNOG_15129"/>
<dbReference type="GeneID" id="5982219"/>
<sequence>MEAKTLSTVMFTKPILDATSNSDSSVAAIAKTH</sequence>
<dbReference type="AlphaFoldDB" id="Q0TYZ6"/>
<accession>Q0TYZ6</accession>
<reference evidence="2" key="1">
    <citation type="journal article" date="2007" name="Plant Cell">
        <title>Dothideomycete-plant interactions illuminated by genome sequencing and EST analysis of the wheat pathogen Stagonospora nodorum.</title>
        <authorList>
            <person name="Hane J.K."/>
            <person name="Lowe R.G."/>
            <person name="Solomon P.S."/>
            <person name="Tan K.C."/>
            <person name="Schoch C.L."/>
            <person name="Spatafora J.W."/>
            <person name="Crous P.W."/>
            <person name="Kodira C."/>
            <person name="Birren B.W."/>
            <person name="Galagan J.E."/>
            <person name="Torriani S.F."/>
            <person name="McDonald B.A."/>
            <person name="Oliver R.P."/>
        </authorList>
    </citation>
    <scope>NUCLEOTIDE SEQUENCE [LARGE SCALE GENOMIC DNA]</scope>
    <source>
        <strain evidence="2">SN15 / ATCC MYA-4574 / FGSC 10173</strain>
    </source>
</reference>
<dbReference type="InParanoid" id="Q0TYZ6"/>
<proteinExistence type="predicted"/>
<gene>
    <name evidence="1" type="ORF">SNOG_15129</name>
</gene>
<evidence type="ECO:0000313" key="2">
    <source>
        <dbReference type="Proteomes" id="UP000001055"/>
    </source>
</evidence>
<dbReference type="EMBL" id="CH445360">
    <property type="protein sequence ID" value="EAT77354.1"/>
    <property type="molecule type" value="Genomic_DNA"/>
</dbReference>